<keyword evidence="1" id="KW-1185">Reference proteome</keyword>
<reference evidence="2" key="1">
    <citation type="submission" date="2016-11" db="UniProtKB">
        <authorList>
            <consortium name="WormBaseParasite"/>
        </authorList>
    </citation>
    <scope>IDENTIFICATION</scope>
</reference>
<accession>A0A1I8AAJ6</accession>
<evidence type="ECO:0000313" key="1">
    <source>
        <dbReference type="Proteomes" id="UP000095287"/>
    </source>
</evidence>
<organism evidence="1 2">
    <name type="scientific">Steinernema glaseri</name>
    <dbReference type="NCBI Taxonomy" id="37863"/>
    <lineage>
        <taxon>Eukaryota</taxon>
        <taxon>Metazoa</taxon>
        <taxon>Ecdysozoa</taxon>
        <taxon>Nematoda</taxon>
        <taxon>Chromadorea</taxon>
        <taxon>Rhabditida</taxon>
        <taxon>Tylenchina</taxon>
        <taxon>Panagrolaimomorpha</taxon>
        <taxon>Strongyloidoidea</taxon>
        <taxon>Steinernematidae</taxon>
        <taxon>Steinernema</taxon>
    </lineage>
</organism>
<dbReference type="WBParaSite" id="L893_g3769.t1">
    <property type="protein sequence ID" value="L893_g3769.t1"/>
    <property type="gene ID" value="L893_g3769"/>
</dbReference>
<dbReference type="AlphaFoldDB" id="A0A1I8AAJ6"/>
<name>A0A1I8AAJ6_9BILA</name>
<dbReference type="Proteomes" id="UP000095287">
    <property type="component" value="Unplaced"/>
</dbReference>
<proteinExistence type="predicted"/>
<sequence>GPGPGPGPGPHSPGWERCEMCDNPRLYECSAFTKPFQAYLPLIV</sequence>
<evidence type="ECO:0000313" key="2">
    <source>
        <dbReference type="WBParaSite" id="L893_g3769.t1"/>
    </source>
</evidence>
<protein>
    <submittedName>
        <fullName evidence="2">Collagen IV NC1 domain-containing protein</fullName>
    </submittedName>
</protein>